<dbReference type="InterPro" id="IPR026337">
    <property type="entry name" value="AKG_HExxH"/>
</dbReference>
<dbReference type="EMBL" id="CP033219">
    <property type="protein sequence ID" value="AZV78439.1"/>
    <property type="molecule type" value="Genomic_DNA"/>
</dbReference>
<proteinExistence type="predicted"/>
<keyword evidence="2" id="KW-1185">Reference proteome</keyword>
<sequence>MQNYLFPNVTFVAATRHRIRLKLFESLHHLIYDVLATKFSPPVSEQELKGMILGGSNFPKPAIFALHGSLLNAAINAHTSDVPELFRILKDQRLRDTEETGTINVTPLSSNSMHQDEVFLLKSAFADDIGLTTSLMAPPSPEVERATALVSEAINALDLGARPWMEELLLLANQVYFAVAESEGELLFGGAAVFDAFGAVLMNPLAFRDPATVLMALIHESSHQQMFLFHLDDPVLLNDASATFSSPLRAQPRPMEGIFHALWVSARMVLAAETVLKSPSRPTWAQDLLEHQARALEAFRDCEQTVAEHGELSDFGLELFENARETIHAI</sequence>
<reference evidence="1 2" key="1">
    <citation type="submission" date="2018-10" db="EMBL/GenBank/DDBJ databases">
        <title>Parasedimentitalea marina sp. nov., a psychrophilic bacterium isolated from deep seawater of the New Britain Trench.</title>
        <authorList>
            <person name="Cao J."/>
        </authorList>
    </citation>
    <scope>NUCLEOTIDE SEQUENCE [LARGE SCALE GENOMIC DNA]</scope>
    <source>
        <strain evidence="1 2">W43</strain>
    </source>
</reference>
<organism evidence="1 2">
    <name type="scientific">Parasedimentitalea marina</name>
    <dbReference type="NCBI Taxonomy" id="2483033"/>
    <lineage>
        <taxon>Bacteria</taxon>
        <taxon>Pseudomonadati</taxon>
        <taxon>Pseudomonadota</taxon>
        <taxon>Alphaproteobacteria</taxon>
        <taxon>Rhodobacterales</taxon>
        <taxon>Paracoccaceae</taxon>
        <taxon>Parasedimentitalea</taxon>
    </lineage>
</organism>
<dbReference type="AlphaFoldDB" id="A0A3T0N364"/>
<evidence type="ECO:0008006" key="3">
    <source>
        <dbReference type="Google" id="ProtNLM"/>
    </source>
</evidence>
<dbReference type="Proteomes" id="UP000283063">
    <property type="component" value="Chromosome"/>
</dbReference>
<gene>
    <name evidence="1" type="ORF">EBB79_11475</name>
</gene>
<dbReference type="NCBIfam" id="TIGR04267">
    <property type="entry name" value="mod_HExxH"/>
    <property type="match status" value="1"/>
</dbReference>
<evidence type="ECO:0000313" key="2">
    <source>
        <dbReference type="Proteomes" id="UP000283063"/>
    </source>
</evidence>
<dbReference type="RefSeq" id="WP_127749001.1">
    <property type="nucleotide sequence ID" value="NZ_CP033219.1"/>
</dbReference>
<dbReference type="KEGG" id="sedi:EBB79_11475"/>
<dbReference type="OrthoDB" id="9769264at2"/>
<protein>
    <recommendedName>
        <fullName evidence="3">HEXXH motif domain-containing protein</fullName>
    </recommendedName>
</protein>
<name>A0A3T0N364_9RHOB</name>
<evidence type="ECO:0000313" key="1">
    <source>
        <dbReference type="EMBL" id="AZV78439.1"/>
    </source>
</evidence>
<accession>A0A3T0N364</accession>